<feature type="region of interest" description="Disordered" evidence="1">
    <location>
        <begin position="149"/>
        <end position="196"/>
    </location>
</feature>
<accession>A0ABN6CJH1</accession>
<sequence>MQGLAGEAGEVERDVELLERGLDVRPQPHRAIGLGADERATPLPTDDQAIVAKDAERGLDGLAGYAVALGEVVLRRQALAESGPAKAPRRTLRRNETNRDAVLARHHRDVEQAVVGVPGTIAPRSTIATRREPAQRHPTRQIAGFDVGDRAAPKVPSQVSHRDRAVPRAHRNVGSGGRPQAKMVGRAGLEPATEGL</sequence>
<protein>
    <submittedName>
        <fullName evidence="2">Uncharacterized protein</fullName>
    </submittedName>
</protein>
<keyword evidence="3" id="KW-1185">Reference proteome</keyword>
<proteinExistence type="predicted"/>
<name>A0ABN6CJH1_9ACTN</name>
<reference evidence="2 3" key="1">
    <citation type="submission" date="2020-08" db="EMBL/GenBank/DDBJ databases">
        <title>Whole genome shotgun sequence of Actinoplanes ianthinogenes NBRC 13996.</title>
        <authorList>
            <person name="Komaki H."/>
            <person name="Tamura T."/>
        </authorList>
    </citation>
    <scope>NUCLEOTIDE SEQUENCE [LARGE SCALE GENOMIC DNA]</scope>
    <source>
        <strain evidence="2 3">NBRC 13996</strain>
    </source>
</reference>
<evidence type="ECO:0000313" key="3">
    <source>
        <dbReference type="Proteomes" id="UP000676967"/>
    </source>
</evidence>
<gene>
    <name evidence="2" type="ORF">Aiant_56800</name>
</gene>
<organism evidence="2 3">
    <name type="scientific">Actinoplanes ianthinogenes</name>
    <dbReference type="NCBI Taxonomy" id="122358"/>
    <lineage>
        <taxon>Bacteria</taxon>
        <taxon>Bacillati</taxon>
        <taxon>Actinomycetota</taxon>
        <taxon>Actinomycetes</taxon>
        <taxon>Micromonosporales</taxon>
        <taxon>Micromonosporaceae</taxon>
        <taxon>Actinoplanes</taxon>
    </lineage>
</organism>
<dbReference type="Proteomes" id="UP000676967">
    <property type="component" value="Chromosome"/>
</dbReference>
<evidence type="ECO:0000313" key="2">
    <source>
        <dbReference type="EMBL" id="BCJ45023.1"/>
    </source>
</evidence>
<dbReference type="EMBL" id="AP023356">
    <property type="protein sequence ID" value="BCJ45023.1"/>
    <property type="molecule type" value="Genomic_DNA"/>
</dbReference>
<evidence type="ECO:0000256" key="1">
    <source>
        <dbReference type="SAM" id="MobiDB-lite"/>
    </source>
</evidence>